<sequence length="57" mass="6597">MSKPGDKIFIKPTNIDWDDDASIDAWAQQVWLHAVAKREQSEQQQAEQQQSEQQKGE</sequence>
<evidence type="ECO:0000256" key="1">
    <source>
        <dbReference type="SAM" id="MobiDB-lite"/>
    </source>
</evidence>
<dbReference type="AlphaFoldDB" id="A0A6J7AMD8"/>
<protein>
    <submittedName>
        <fullName evidence="2">Unannotated protein</fullName>
    </submittedName>
</protein>
<feature type="region of interest" description="Disordered" evidence="1">
    <location>
        <begin position="37"/>
        <end position="57"/>
    </location>
</feature>
<gene>
    <name evidence="2" type="ORF">UFOPK3204_01363</name>
</gene>
<name>A0A6J7AMD8_9ZZZZ</name>
<organism evidence="2">
    <name type="scientific">freshwater metagenome</name>
    <dbReference type="NCBI Taxonomy" id="449393"/>
    <lineage>
        <taxon>unclassified sequences</taxon>
        <taxon>metagenomes</taxon>
        <taxon>ecological metagenomes</taxon>
    </lineage>
</organism>
<accession>A0A6J7AMD8</accession>
<proteinExistence type="predicted"/>
<reference evidence="2" key="1">
    <citation type="submission" date="2020-05" db="EMBL/GenBank/DDBJ databases">
        <authorList>
            <person name="Chiriac C."/>
            <person name="Salcher M."/>
            <person name="Ghai R."/>
            <person name="Kavagutti S V."/>
        </authorList>
    </citation>
    <scope>NUCLEOTIDE SEQUENCE</scope>
</reference>
<feature type="compositionally biased region" description="Low complexity" evidence="1">
    <location>
        <begin position="42"/>
        <end position="57"/>
    </location>
</feature>
<dbReference type="EMBL" id="CAFABK010000075">
    <property type="protein sequence ID" value="CAB4833977.1"/>
    <property type="molecule type" value="Genomic_DNA"/>
</dbReference>
<evidence type="ECO:0000313" key="2">
    <source>
        <dbReference type="EMBL" id="CAB4833977.1"/>
    </source>
</evidence>